<dbReference type="PROSITE" id="PS50235">
    <property type="entry name" value="USP_3"/>
    <property type="match status" value="1"/>
</dbReference>
<keyword evidence="3" id="KW-1185">Reference proteome</keyword>
<dbReference type="InterPro" id="IPR028889">
    <property type="entry name" value="USP"/>
</dbReference>
<feature type="domain" description="USP" evidence="2">
    <location>
        <begin position="1"/>
        <end position="326"/>
    </location>
</feature>
<accession>A0A1I7XU89</accession>
<evidence type="ECO:0000313" key="3">
    <source>
        <dbReference type="Proteomes" id="UP000095283"/>
    </source>
</evidence>
<dbReference type="WBParaSite" id="Hba_21314">
    <property type="protein sequence ID" value="Hba_21314"/>
    <property type="gene ID" value="Hba_21314"/>
</dbReference>
<evidence type="ECO:0000256" key="1">
    <source>
        <dbReference type="ARBA" id="ARBA00009085"/>
    </source>
</evidence>
<dbReference type="PANTHER" id="PTHR24006:SF781">
    <property type="entry name" value="LD34905P"/>
    <property type="match status" value="1"/>
</dbReference>
<dbReference type="PROSITE" id="PS00973">
    <property type="entry name" value="USP_2"/>
    <property type="match status" value="1"/>
</dbReference>
<dbReference type="Gene3D" id="3.90.70.10">
    <property type="entry name" value="Cysteine proteinases"/>
    <property type="match status" value="1"/>
</dbReference>
<dbReference type="InterPro" id="IPR050164">
    <property type="entry name" value="Peptidase_C19"/>
</dbReference>
<dbReference type="AlphaFoldDB" id="A0A1I7XU89"/>
<dbReference type="PANTHER" id="PTHR24006">
    <property type="entry name" value="UBIQUITIN CARBOXYL-TERMINAL HYDROLASE"/>
    <property type="match status" value="1"/>
</dbReference>
<dbReference type="GO" id="GO:0016579">
    <property type="term" value="P:protein deubiquitination"/>
    <property type="evidence" value="ECO:0007669"/>
    <property type="project" value="InterPro"/>
</dbReference>
<dbReference type="InterPro" id="IPR038765">
    <property type="entry name" value="Papain-like_cys_pep_sf"/>
</dbReference>
<proteinExistence type="inferred from homology"/>
<dbReference type="InterPro" id="IPR001394">
    <property type="entry name" value="Peptidase_C19_UCH"/>
</dbReference>
<dbReference type="InterPro" id="IPR018200">
    <property type="entry name" value="USP_CS"/>
</dbReference>
<comment type="similarity">
    <text evidence="1">Belongs to the peptidase C19 family.</text>
</comment>
<dbReference type="GO" id="GO:0004843">
    <property type="term" value="F:cysteine-type deubiquitinase activity"/>
    <property type="evidence" value="ECO:0007669"/>
    <property type="project" value="InterPro"/>
</dbReference>
<sequence>MLHQHSFLVGTRREYSVEYVDLGGSSCPNYFVRLNFDENSVETVNGLDDLEISDESVDEDCDVEKLEAGTNPLDFTKVLVAPPAEYNQERSIGSCLLEFTAEERLAGSNAYECEKCCSPRNKKVDAKGAQKKLVEALKRYLIYEPPVVLTLHLKRFHQLRGMMGLYNALLRLNDSFVFGKFIKIFFSYSGRPSTRKLGGHVSFPICFDIAPFCCKNVERISPGQKRVLYSLYGVVVHSGDLSGGHYIAYVKSRKRITQALKFLECSRASCADALSSAVVAQLDTVPKDDSVVPDGQWYYCSDNRVTAVPESRVLSAEAYILFYERVL</sequence>
<dbReference type="GO" id="GO:0005634">
    <property type="term" value="C:nucleus"/>
    <property type="evidence" value="ECO:0007669"/>
    <property type="project" value="TreeGrafter"/>
</dbReference>
<organism evidence="3 4">
    <name type="scientific">Heterorhabditis bacteriophora</name>
    <name type="common">Entomopathogenic nematode worm</name>
    <dbReference type="NCBI Taxonomy" id="37862"/>
    <lineage>
        <taxon>Eukaryota</taxon>
        <taxon>Metazoa</taxon>
        <taxon>Ecdysozoa</taxon>
        <taxon>Nematoda</taxon>
        <taxon>Chromadorea</taxon>
        <taxon>Rhabditida</taxon>
        <taxon>Rhabditina</taxon>
        <taxon>Rhabditomorpha</taxon>
        <taxon>Strongyloidea</taxon>
        <taxon>Heterorhabditidae</taxon>
        <taxon>Heterorhabditis</taxon>
    </lineage>
</organism>
<evidence type="ECO:0000313" key="4">
    <source>
        <dbReference type="WBParaSite" id="Hba_21314"/>
    </source>
</evidence>
<dbReference type="Pfam" id="PF00443">
    <property type="entry name" value="UCH"/>
    <property type="match status" value="1"/>
</dbReference>
<dbReference type="GO" id="GO:0005829">
    <property type="term" value="C:cytosol"/>
    <property type="evidence" value="ECO:0007669"/>
    <property type="project" value="TreeGrafter"/>
</dbReference>
<evidence type="ECO:0000259" key="2">
    <source>
        <dbReference type="PROSITE" id="PS50235"/>
    </source>
</evidence>
<protein>
    <submittedName>
        <fullName evidence="4">USP domain-containing protein</fullName>
    </submittedName>
</protein>
<name>A0A1I7XU89_HETBA</name>
<dbReference type="SUPFAM" id="SSF54001">
    <property type="entry name" value="Cysteine proteinases"/>
    <property type="match status" value="1"/>
</dbReference>
<reference evidence="4" key="1">
    <citation type="submission" date="2016-11" db="UniProtKB">
        <authorList>
            <consortium name="WormBaseParasite"/>
        </authorList>
    </citation>
    <scope>IDENTIFICATION</scope>
</reference>
<dbReference type="Proteomes" id="UP000095283">
    <property type="component" value="Unplaced"/>
</dbReference>